<feature type="domain" description="HTH lysR-type" evidence="5">
    <location>
        <begin position="1"/>
        <end position="58"/>
    </location>
</feature>
<dbReference type="SUPFAM" id="SSF53850">
    <property type="entry name" value="Periplasmic binding protein-like II"/>
    <property type="match status" value="1"/>
</dbReference>
<dbReference type="InterPro" id="IPR036390">
    <property type="entry name" value="WH_DNA-bd_sf"/>
</dbReference>
<dbReference type="HOGENOM" id="CLU_039613_13_0_9"/>
<dbReference type="CDD" id="cd05466">
    <property type="entry name" value="PBP2_LTTR_substrate"/>
    <property type="match status" value="1"/>
</dbReference>
<dbReference type="Pfam" id="PF03466">
    <property type="entry name" value="LysR_substrate"/>
    <property type="match status" value="1"/>
</dbReference>
<gene>
    <name evidence="6" type="ORF">HMPREF9488_01154</name>
</gene>
<protein>
    <submittedName>
        <fullName evidence="6">HTH-type transcriptional regulator HdfR</fullName>
    </submittedName>
</protein>
<proteinExistence type="inferred from homology"/>
<comment type="caution">
    <text evidence="6">The sequence shown here is derived from an EMBL/GenBank/DDBJ whole genome shotgun (WGS) entry which is preliminary data.</text>
</comment>
<organism evidence="6 7">
    <name type="scientific">Coprobacillus cateniformis</name>
    <dbReference type="NCBI Taxonomy" id="100884"/>
    <lineage>
        <taxon>Bacteria</taxon>
        <taxon>Bacillati</taxon>
        <taxon>Bacillota</taxon>
        <taxon>Erysipelotrichia</taxon>
        <taxon>Erysipelotrichales</taxon>
        <taxon>Coprobacillaceae</taxon>
        <taxon>Coprobacillus</taxon>
    </lineage>
</organism>
<dbReference type="Pfam" id="PF00126">
    <property type="entry name" value="HTH_1"/>
    <property type="match status" value="1"/>
</dbReference>
<dbReference type="RefSeq" id="WP_008788270.1">
    <property type="nucleotide sequence ID" value="NZ_AKCB01000002.1"/>
</dbReference>
<name>E7G8R6_9FIRM</name>
<dbReference type="SUPFAM" id="SSF46785">
    <property type="entry name" value="Winged helix' DNA-binding domain"/>
    <property type="match status" value="1"/>
</dbReference>
<comment type="similarity">
    <text evidence="1">Belongs to the LysR transcriptional regulatory family.</text>
</comment>
<keyword evidence="7" id="KW-1185">Reference proteome</keyword>
<keyword evidence="2" id="KW-0805">Transcription regulation</keyword>
<dbReference type="eggNOG" id="COG0583">
    <property type="taxonomic scope" value="Bacteria"/>
</dbReference>
<dbReference type="STRING" id="100884.GCA_000269565_02997"/>
<sequence>MYNPQLDTFIAVADAGSFNKASEKLYVSPNAVMKQMNLLESNLGLHLFERTHRGLQLTPAGQSLYHDALYIIQYSKDAIARAKHFNPQKTLRIGVSFTTPVEYLISLWDKVQKIYPQLKFELISFENTPDNAREIMKNFGVNIDMVAGIYSSNLLEERRCAAMLLYHTPVCCAVPRNHPLAYKEKLTMKDLYHETIFLLQHHYFDDFDIIRADLLKNHSAIQIEDISFFNMDVFNRCVNESKLMLAMPEWKNIHPMLKIIPIEWDYVIPFGIMYSPHPSHEVQLFIDAIEQ</sequence>
<dbReference type="InterPro" id="IPR000847">
    <property type="entry name" value="LysR_HTH_N"/>
</dbReference>
<dbReference type="InterPro" id="IPR005119">
    <property type="entry name" value="LysR_subst-bd"/>
</dbReference>
<evidence type="ECO:0000313" key="6">
    <source>
        <dbReference type="EMBL" id="EFW05509.1"/>
    </source>
</evidence>
<evidence type="ECO:0000313" key="7">
    <source>
        <dbReference type="Proteomes" id="UP000003157"/>
    </source>
</evidence>
<keyword evidence="4" id="KW-0804">Transcription</keyword>
<dbReference type="Gene3D" id="3.40.190.290">
    <property type="match status" value="1"/>
</dbReference>
<dbReference type="FunFam" id="1.10.10.10:FF:000001">
    <property type="entry name" value="LysR family transcriptional regulator"/>
    <property type="match status" value="1"/>
</dbReference>
<dbReference type="AlphaFoldDB" id="E7G8R6"/>
<evidence type="ECO:0000259" key="5">
    <source>
        <dbReference type="PROSITE" id="PS50931"/>
    </source>
</evidence>
<evidence type="ECO:0000256" key="4">
    <source>
        <dbReference type="ARBA" id="ARBA00023163"/>
    </source>
</evidence>
<dbReference type="Proteomes" id="UP000003157">
    <property type="component" value="Unassembled WGS sequence"/>
</dbReference>
<dbReference type="GO" id="GO:0032993">
    <property type="term" value="C:protein-DNA complex"/>
    <property type="evidence" value="ECO:0007669"/>
    <property type="project" value="TreeGrafter"/>
</dbReference>
<dbReference type="EMBL" id="ADKX01000022">
    <property type="protein sequence ID" value="EFW05509.1"/>
    <property type="molecule type" value="Genomic_DNA"/>
</dbReference>
<dbReference type="PANTHER" id="PTHR30346:SF28">
    <property type="entry name" value="HTH-TYPE TRANSCRIPTIONAL REGULATOR CYNR"/>
    <property type="match status" value="1"/>
</dbReference>
<dbReference type="OrthoDB" id="9785745at2"/>
<dbReference type="InterPro" id="IPR036388">
    <property type="entry name" value="WH-like_DNA-bd_sf"/>
</dbReference>
<dbReference type="GO" id="GO:0003677">
    <property type="term" value="F:DNA binding"/>
    <property type="evidence" value="ECO:0007669"/>
    <property type="project" value="UniProtKB-KW"/>
</dbReference>
<dbReference type="Gene3D" id="1.10.10.10">
    <property type="entry name" value="Winged helix-like DNA-binding domain superfamily/Winged helix DNA-binding domain"/>
    <property type="match status" value="1"/>
</dbReference>
<keyword evidence="3" id="KW-0238">DNA-binding</keyword>
<dbReference type="GeneID" id="78230796"/>
<evidence type="ECO:0000256" key="1">
    <source>
        <dbReference type="ARBA" id="ARBA00009437"/>
    </source>
</evidence>
<reference evidence="6 7" key="1">
    <citation type="submission" date="2010-12" db="EMBL/GenBank/DDBJ databases">
        <title>The Genome Sequence of Coprobacillus sp. strain 29_1.</title>
        <authorList>
            <consortium name="The Broad Institute Genome Sequencing Platform"/>
            <person name="Earl A."/>
            <person name="Ward D."/>
            <person name="Feldgarden M."/>
            <person name="Gevers D."/>
            <person name="Daigneault M."/>
            <person name="Sibley C.D."/>
            <person name="White A."/>
            <person name="Strauss J."/>
            <person name="Allen-Vercoe E."/>
            <person name="Young S.K."/>
            <person name="Zeng Q."/>
            <person name="Gargeya S."/>
            <person name="Fitzgerald M."/>
            <person name="Haas B."/>
            <person name="Abouelleil A."/>
            <person name="Alvarado L."/>
            <person name="Arachchi H.M."/>
            <person name="Berlin A."/>
            <person name="Brown A."/>
            <person name="Chapman S.B."/>
            <person name="Chen Z."/>
            <person name="Dunbar C."/>
            <person name="Freedman E."/>
            <person name="Gearin G."/>
            <person name="Gellesch M."/>
            <person name="Goldberg J."/>
            <person name="Griggs A."/>
            <person name="Gujja S."/>
            <person name="Heilman E."/>
            <person name="Heiman D."/>
            <person name="Howarth C."/>
            <person name="Larson L."/>
            <person name="Lui A."/>
            <person name="MacDonald P.J.P."/>
            <person name="Mehta T."/>
            <person name="Montmayeur A."/>
            <person name="Murphy C."/>
            <person name="Neiman D."/>
            <person name="Pearson M."/>
            <person name="Priest M."/>
            <person name="Roberts A."/>
            <person name="Saif S."/>
            <person name="Shea T."/>
            <person name="Shenoy N."/>
            <person name="Sisk P."/>
            <person name="Stolte C."/>
            <person name="Sykes S."/>
            <person name="White J."/>
            <person name="Yandava C."/>
            <person name="Nusbaum C."/>
            <person name="Birren B."/>
        </authorList>
    </citation>
    <scope>NUCLEOTIDE SEQUENCE [LARGE SCALE GENOMIC DNA]</scope>
    <source>
        <strain evidence="6 7">29_1</strain>
    </source>
</reference>
<dbReference type="PANTHER" id="PTHR30346">
    <property type="entry name" value="TRANSCRIPTIONAL DUAL REGULATOR HCAR-RELATED"/>
    <property type="match status" value="1"/>
</dbReference>
<evidence type="ECO:0000256" key="3">
    <source>
        <dbReference type="ARBA" id="ARBA00023125"/>
    </source>
</evidence>
<dbReference type="GO" id="GO:0003700">
    <property type="term" value="F:DNA-binding transcription factor activity"/>
    <property type="evidence" value="ECO:0007669"/>
    <property type="project" value="InterPro"/>
</dbReference>
<evidence type="ECO:0000256" key="2">
    <source>
        <dbReference type="ARBA" id="ARBA00023015"/>
    </source>
</evidence>
<dbReference type="PROSITE" id="PS50931">
    <property type="entry name" value="HTH_LYSR"/>
    <property type="match status" value="1"/>
</dbReference>
<accession>E7G8R6</accession>